<keyword evidence="3" id="KW-0863">Zinc-finger</keyword>
<accession>A0A1V9YK44</accession>
<dbReference type="InterPro" id="IPR013909">
    <property type="entry name" value="NuBaID_C"/>
</dbReference>
<proteinExistence type="predicted"/>
<name>A0A1V9YK44_ACHHY</name>
<comment type="subcellular location">
    <subcellularLocation>
        <location evidence="1">Nucleus</location>
    </subcellularLocation>
</comment>
<dbReference type="PANTHER" id="PTHR15835:SF6">
    <property type="entry name" value="ZINC FINGER C3HC-TYPE PROTEIN 1"/>
    <property type="match status" value="1"/>
</dbReference>
<dbReference type="STRING" id="1202772.A0A1V9YK44"/>
<evidence type="ECO:0000259" key="7">
    <source>
        <dbReference type="Pfam" id="PF08600"/>
    </source>
</evidence>
<dbReference type="AlphaFoldDB" id="A0A1V9YK44"/>
<dbReference type="GO" id="GO:0005634">
    <property type="term" value="C:nucleus"/>
    <property type="evidence" value="ECO:0007669"/>
    <property type="project" value="UniProtKB-SubCell"/>
</dbReference>
<feature type="domain" description="NuBaID C-terminal" evidence="7">
    <location>
        <begin position="218"/>
        <end position="283"/>
    </location>
</feature>
<dbReference type="Pfam" id="PF08600">
    <property type="entry name" value="NuBaID_C"/>
    <property type="match status" value="1"/>
</dbReference>
<evidence type="ECO:0000256" key="5">
    <source>
        <dbReference type="ARBA" id="ARBA00023242"/>
    </source>
</evidence>
<evidence type="ECO:0000256" key="4">
    <source>
        <dbReference type="ARBA" id="ARBA00022833"/>
    </source>
</evidence>
<evidence type="ECO:0000259" key="6">
    <source>
        <dbReference type="Pfam" id="PF07967"/>
    </source>
</evidence>
<evidence type="ECO:0000256" key="3">
    <source>
        <dbReference type="ARBA" id="ARBA00022771"/>
    </source>
</evidence>
<evidence type="ECO:0000313" key="8">
    <source>
        <dbReference type="EMBL" id="OQR86123.1"/>
    </source>
</evidence>
<evidence type="ECO:0000256" key="2">
    <source>
        <dbReference type="ARBA" id="ARBA00022723"/>
    </source>
</evidence>
<protein>
    <recommendedName>
        <fullName evidence="10">C3HC-type domain-containing protein</fullName>
    </recommendedName>
</protein>
<keyword evidence="9" id="KW-1185">Reference proteome</keyword>
<organism evidence="8 9">
    <name type="scientific">Achlya hypogyna</name>
    <name type="common">Oomycete</name>
    <name type="synonym">Protoachlya hypogyna</name>
    <dbReference type="NCBI Taxonomy" id="1202772"/>
    <lineage>
        <taxon>Eukaryota</taxon>
        <taxon>Sar</taxon>
        <taxon>Stramenopiles</taxon>
        <taxon>Oomycota</taxon>
        <taxon>Saprolegniomycetes</taxon>
        <taxon>Saprolegniales</taxon>
        <taxon>Achlyaceae</taxon>
        <taxon>Achlya</taxon>
    </lineage>
</organism>
<dbReference type="PANTHER" id="PTHR15835">
    <property type="entry name" value="NUCLEAR-INTERACTING PARTNER OF ALK"/>
    <property type="match status" value="1"/>
</dbReference>
<reference evidence="8 9" key="1">
    <citation type="journal article" date="2014" name="Genome Biol. Evol.">
        <title>The secreted proteins of Achlya hypogyna and Thraustotheca clavata identify the ancestral oomycete secretome and reveal gene acquisitions by horizontal gene transfer.</title>
        <authorList>
            <person name="Misner I."/>
            <person name="Blouin N."/>
            <person name="Leonard G."/>
            <person name="Richards T.A."/>
            <person name="Lane C.E."/>
        </authorList>
    </citation>
    <scope>NUCLEOTIDE SEQUENCE [LARGE SCALE GENOMIC DNA]</scope>
    <source>
        <strain evidence="8 9">ATCC 48635</strain>
    </source>
</reference>
<dbReference type="Proteomes" id="UP000243579">
    <property type="component" value="Unassembled WGS sequence"/>
</dbReference>
<keyword evidence="5" id="KW-0539">Nucleus</keyword>
<gene>
    <name evidence="8" type="ORF">ACHHYP_10918</name>
</gene>
<evidence type="ECO:0000313" key="9">
    <source>
        <dbReference type="Proteomes" id="UP000243579"/>
    </source>
</evidence>
<keyword evidence="2" id="KW-0479">Metal-binding</keyword>
<dbReference type="GO" id="GO:0008270">
    <property type="term" value="F:zinc ion binding"/>
    <property type="evidence" value="ECO:0007669"/>
    <property type="project" value="UniProtKB-KW"/>
</dbReference>
<dbReference type="OrthoDB" id="614844at2759"/>
<keyword evidence="4" id="KW-0862">Zinc</keyword>
<feature type="domain" description="C3HC-type" evidence="6">
    <location>
        <begin position="44"/>
        <end position="161"/>
    </location>
</feature>
<dbReference type="Pfam" id="PF07967">
    <property type="entry name" value="zf-C3HC"/>
    <property type="match status" value="1"/>
</dbReference>
<dbReference type="EMBL" id="JNBR01001528">
    <property type="protein sequence ID" value="OQR86123.1"/>
    <property type="molecule type" value="Genomic_DNA"/>
</dbReference>
<evidence type="ECO:0000256" key="1">
    <source>
        <dbReference type="ARBA" id="ARBA00004123"/>
    </source>
</evidence>
<evidence type="ECO:0008006" key="10">
    <source>
        <dbReference type="Google" id="ProtNLM"/>
    </source>
</evidence>
<dbReference type="InterPro" id="IPR012935">
    <property type="entry name" value="NuBaID_N"/>
</dbReference>
<comment type="caution">
    <text evidence="8">The sequence shown here is derived from an EMBL/GenBank/DDBJ whole genome shotgun (WGS) entry which is preliminary data.</text>
</comment>
<sequence>MAVEDSVDEVLALWKKATTPAKTTRGHGHGIAAETARCRPNNWPDFQCRVATFSTLHWFAKPRELDLLVCAQHGWVNAGPDELSCECCGAHLNCRIDERLSAEGAQKVAEGLHERLTSYHLSTCPWQANPSPASFCHLHFWSTDDARDTVLKAIDRMCNELAATTYVFAIEVDPSFLRQLAETVQVPIADLQPLCNAVISKAIGAELERPLDATTLVALAATGWHASVADTGLVVRCEFCNRSVLPVTPATAESEPTTKRLKTASFHPLEAHRWFCPWQRQSEEPPGWKQCADALRDPSVPLTQTPSVPRTKPTDVLATVHAILDF</sequence>